<dbReference type="GO" id="GO:0035312">
    <property type="term" value="F:5'-3' DNA exonuclease activity"/>
    <property type="evidence" value="ECO:0007669"/>
    <property type="project" value="TreeGrafter"/>
</dbReference>
<gene>
    <name evidence="2" type="ORF">MACH26_28430</name>
</gene>
<dbReference type="Gene3D" id="3.20.20.140">
    <property type="entry name" value="Metal-dependent hydrolases"/>
    <property type="match status" value="1"/>
</dbReference>
<dbReference type="RefSeq" id="WP_338293306.1">
    <property type="nucleotide sequence ID" value="NZ_AP027272.1"/>
</dbReference>
<dbReference type="InterPro" id="IPR003141">
    <property type="entry name" value="Pol/His_phosphatase_N"/>
</dbReference>
<keyword evidence="3" id="KW-1185">Reference proteome</keyword>
<dbReference type="InterPro" id="IPR016195">
    <property type="entry name" value="Pol/histidinol_Pase-like"/>
</dbReference>
<dbReference type="EMBL" id="AP027272">
    <property type="protein sequence ID" value="BDX07322.1"/>
    <property type="molecule type" value="Genomic_DNA"/>
</dbReference>
<dbReference type="KEGG" id="pmaw:MACH26_28430"/>
<dbReference type="Gene3D" id="1.10.150.650">
    <property type="match status" value="1"/>
</dbReference>
<dbReference type="CDD" id="cd07438">
    <property type="entry name" value="PHP_HisPPase_AMP"/>
    <property type="match status" value="1"/>
</dbReference>
<name>A0AA48KSN1_9ALTE</name>
<dbReference type="GO" id="GO:0004534">
    <property type="term" value="F:5'-3' RNA exonuclease activity"/>
    <property type="evidence" value="ECO:0007669"/>
    <property type="project" value="TreeGrafter"/>
</dbReference>
<dbReference type="InterPro" id="IPR052018">
    <property type="entry name" value="PHP_domain"/>
</dbReference>
<accession>A0AA48KSN1</accession>
<evidence type="ECO:0000313" key="3">
    <source>
        <dbReference type="Proteomes" id="UP001333710"/>
    </source>
</evidence>
<dbReference type="Proteomes" id="UP001333710">
    <property type="component" value="Chromosome"/>
</dbReference>
<dbReference type="SMART" id="SM00481">
    <property type="entry name" value="POLIIIAc"/>
    <property type="match status" value="1"/>
</dbReference>
<protein>
    <submittedName>
        <fullName evidence="2">Phosphatase</fullName>
    </submittedName>
</protein>
<organism evidence="2 3">
    <name type="scientific">Planctobacterium marinum</name>
    <dbReference type="NCBI Taxonomy" id="1631968"/>
    <lineage>
        <taxon>Bacteria</taxon>
        <taxon>Pseudomonadati</taxon>
        <taxon>Pseudomonadota</taxon>
        <taxon>Gammaproteobacteria</taxon>
        <taxon>Alteromonadales</taxon>
        <taxon>Alteromonadaceae</taxon>
        <taxon>Planctobacterium</taxon>
    </lineage>
</organism>
<dbReference type="Pfam" id="PF02811">
    <property type="entry name" value="PHP"/>
    <property type="match status" value="1"/>
</dbReference>
<evidence type="ECO:0000313" key="2">
    <source>
        <dbReference type="EMBL" id="BDX07322.1"/>
    </source>
</evidence>
<dbReference type="PANTHER" id="PTHR42924">
    <property type="entry name" value="EXONUCLEASE"/>
    <property type="match status" value="1"/>
</dbReference>
<proteinExistence type="predicted"/>
<reference evidence="2" key="1">
    <citation type="submission" date="2023-01" db="EMBL/GenBank/DDBJ databases">
        <title>Complete genome sequence of Planctobacterium marinum strain Dej080120_11.</title>
        <authorList>
            <person name="Ueki S."/>
            <person name="Maruyama F."/>
        </authorList>
    </citation>
    <scope>NUCLEOTIDE SEQUENCE</scope>
    <source>
        <strain evidence="2">Dej080120_11</strain>
    </source>
</reference>
<dbReference type="SUPFAM" id="SSF89550">
    <property type="entry name" value="PHP domain-like"/>
    <property type="match status" value="1"/>
</dbReference>
<feature type="domain" description="Polymerase/histidinol phosphatase N-terminal" evidence="1">
    <location>
        <begin position="3"/>
        <end position="70"/>
    </location>
</feature>
<dbReference type="PANTHER" id="PTHR42924:SF3">
    <property type="entry name" value="POLYMERASE_HISTIDINOL PHOSPHATASE N-TERMINAL DOMAIN-CONTAINING PROTEIN"/>
    <property type="match status" value="1"/>
</dbReference>
<evidence type="ECO:0000259" key="1">
    <source>
        <dbReference type="SMART" id="SM00481"/>
    </source>
</evidence>
<dbReference type="InterPro" id="IPR004013">
    <property type="entry name" value="PHP_dom"/>
</dbReference>
<dbReference type="AlphaFoldDB" id="A0AA48KSN1"/>
<sequence length="308" mass="34868">MKIDLHSHTHYSDGHLSPQELILRAHNMQLDALAITDHDTVAAIDEALAFQNTQKRHLSIIPGIELSTSWHGFDIHILGLNIDREDALFQERLAQQAAARQERALIIAEKLAKCGLDDVYESAARYAGKGQITRAHFARVMVEKGYVHNFDGAFRKYLGKGKRAHVAPKWITIDEAIQWIHDAKGKAVLAHPGHYDLSAKWLRKLIVYFKQAGGDGMEVCHPHLAPDRQRQMATYAQEYQLEASAGSDFHAPGRWTELGRHLNIPEHLTPIWHDWQSIGQEYAVNPQEINNQDVIATDENHKNKESLS</sequence>